<dbReference type="InterPro" id="IPR024412">
    <property type="entry name" value="Lsr2_dim_dom"/>
</dbReference>
<dbReference type="Proteomes" id="UP001597417">
    <property type="component" value="Unassembled WGS sequence"/>
</dbReference>
<organism evidence="5 6">
    <name type="scientific">Amycolatopsis pigmentata</name>
    <dbReference type="NCBI Taxonomy" id="450801"/>
    <lineage>
        <taxon>Bacteria</taxon>
        <taxon>Bacillati</taxon>
        <taxon>Actinomycetota</taxon>
        <taxon>Actinomycetes</taxon>
        <taxon>Pseudonocardiales</taxon>
        <taxon>Pseudonocardiaceae</taxon>
        <taxon>Amycolatopsis</taxon>
    </lineage>
</organism>
<keyword evidence="1" id="KW-0238">DNA-binding</keyword>
<dbReference type="InterPro" id="IPR036625">
    <property type="entry name" value="E3-bd_dom_sf"/>
</dbReference>
<accession>A0ABW5FMA4</accession>
<dbReference type="Pfam" id="PF23359">
    <property type="entry name" value="Lsr2_DNA-bd"/>
    <property type="match status" value="1"/>
</dbReference>
<proteinExistence type="predicted"/>
<dbReference type="InterPro" id="IPR042261">
    <property type="entry name" value="Lsr2-like_dimerization"/>
</dbReference>
<evidence type="ECO:0000256" key="1">
    <source>
        <dbReference type="ARBA" id="ARBA00023125"/>
    </source>
</evidence>
<evidence type="ECO:0000313" key="6">
    <source>
        <dbReference type="Proteomes" id="UP001597417"/>
    </source>
</evidence>
<feature type="compositionally biased region" description="Basic and acidic residues" evidence="2">
    <location>
        <begin position="105"/>
        <end position="116"/>
    </location>
</feature>
<gene>
    <name evidence="5" type="ORF">ACFSXZ_03220</name>
</gene>
<sequence length="128" mass="14253">MAQQVLVQWVDDLDGGEAVETIPFSLDGVSYEIDLSDENAEHLRNELSAYVAAARRTGGRRIRRTAVQATSAKSGRPREIREWAQQNGFEVSARGRLSAEIEEAYEKAHTEAEPAKAGRKRASRRKAK</sequence>
<evidence type="ECO:0000259" key="3">
    <source>
        <dbReference type="Pfam" id="PF11774"/>
    </source>
</evidence>
<dbReference type="EMBL" id="JBHUKR010000004">
    <property type="protein sequence ID" value="MFD2415334.1"/>
    <property type="molecule type" value="Genomic_DNA"/>
</dbReference>
<feature type="region of interest" description="Disordered" evidence="2">
    <location>
        <begin position="105"/>
        <end position="128"/>
    </location>
</feature>
<name>A0ABW5FMA4_9PSEU</name>
<dbReference type="Gene3D" id="4.10.320.10">
    <property type="entry name" value="E3-binding domain"/>
    <property type="match status" value="1"/>
</dbReference>
<dbReference type="Gene3D" id="3.30.60.230">
    <property type="entry name" value="Lsr2, dimerization domain"/>
    <property type="match status" value="1"/>
</dbReference>
<keyword evidence="6" id="KW-1185">Reference proteome</keyword>
<dbReference type="InterPro" id="IPR055370">
    <property type="entry name" value="Lsr2_DNA-bd"/>
</dbReference>
<evidence type="ECO:0000313" key="5">
    <source>
        <dbReference type="EMBL" id="MFD2415334.1"/>
    </source>
</evidence>
<feature type="domain" description="Lsr2 DNA-binding" evidence="4">
    <location>
        <begin position="75"/>
        <end position="108"/>
    </location>
</feature>
<feature type="domain" description="Lsr2 dimerization" evidence="3">
    <location>
        <begin position="1"/>
        <end position="58"/>
    </location>
</feature>
<reference evidence="6" key="1">
    <citation type="journal article" date="2019" name="Int. J. Syst. Evol. Microbiol.">
        <title>The Global Catalogue of Microorganisms (GCM) 10K type strain sequencing project: providing services to taxonomists for standard genome sequencing and annotation.</title>
        <authorList>
            <consortium name="The Broad Institute Genomics Platform"/>
            <consortium name="The Broad Institute Genome Sequencing Center for Infectious Disease"/>
            <person name="Wu L."/>
            <person name="Ma J."/>
        </authorList>
    </citation>
    <scope>NUCLEOTIDE SEQUENCE [LARGE SCALE GENOMIC DNA]</scope>
    <source>
        <strain evidence="6">CGMCC 4.7645</strain>
    </source>
</reference>
<protein>
    <submittedName>
        <fullName evidence="5">Lsr2 family protein</fullName>
    </submittedName>
</protein>
<feature type="compositionally biased region" description="Basic residues" evidence="2">
    <location>
        <begin position="117"/>
        <end position="128"/>
    </location>
</feature>
<evidence type="ECO:0000259" key="4">
    <source>
        <dbReference type="Pfam" id="PF23359"/>
    </source>
</evidence>
<comment type="caution">
    <text evidence="5">The sequence shown here is derived from an EMBL/GenBank/DDBJ whole genome shotgun (WGS) entry which is preliminary data.</text>
</comment>
<dbReference type="Pfam" id="PF11774">
    <property type="entry name" value="Lsr2"/>
    <property type="match status" value="1"/>
</dbReference>
<evidence type="ECO:0000256" key="2">
    <source>
        <dbReference type="SAM" id="MobiDB-lite"/>
    </source>
</evidence>
<dbReference type="RefSeq" id="WP_378261041.1">
    <property type="nucleotide sequence ID" value="NZ_JBHUKR010000004.1"/>
</dbReference>